<dbReference type="Proteomes" id="UP000152314">
    <property type="component" value="Segment"/>
</dbReference>
<name>A0A0M4M4G1_9GAMA</name>
<sequence length="188" mass="22286">MSSYVLLEDAKNFEVYSISHMFYRVMMAVSNPRGHGLLLNPQEAMMVWIIQEQRGSDGLEPLRRYVESTFSDQKTNEIDSIEKLLTVIRGFYHHGKYNITKVTAILSYSACFTQCIFGGDPQYTMRVASKLAEFILYEWPGQIESISRELYNFDLVLWVYFHIKQRILLWKHLWNYHLRNRNQNLNTD</sequence>
<accession>A0A0M4M4G1</accession>
<dbReference type="GeneID" id="26100397"/>
<protein>
    <submittedName>
        <fullName evidence="1">F12</fullName>
    </submittedName>
</protein>
<organism evidence="1 2">
    <name type="scientific">Felid gammaherpesvirus 1</name>
    <dbReference type="NCBI Taxonomy" id="2560468"/>
    <lineage>
        <taxon>Viruses</taxon>
        <taxon>Duplodnaviria</taxon>
        <taxon>Heunggongvirae</taxon>
        <taxon>Peploviricota</taxon>
        <taxon>Herviviricetes</taxon>
        <taxon>Herpesvirales</taxon>
        <taxon>Orthoherpesviridae</taxon>
        <taxon>Gammaherpesvirinae</taxon>
        <taxon>Percavirus</taxon>
        <taxon>Percavirus felidgamma1</taxon>
    </lineage>
</organism>
<dbReference type="KEGG" id="vg:26100397"/>
<proteinExistence type="predicted"/>
<keyword evidence="2" id="KW-1185">Reference proteome</keyword>
<evidence type="ECO:0000313" key="1">
    <source>
        <dbReference type="EMBL" id="ALE14718.1"/>
    </source>
</evidence>
<reference evidence="1 2" key="1">
    <citation type="journal article" date="2015" name="Genome Announc.">
        <title>First Complete Genome Sequence of Felis catus Gammaherpesvirus 1.</title>
        <authorList>
            <person name="Troyer R.M."/>
            <person name="Lee J.S."/>
            <person name="Vuyisich M."/>
            <person name="Chain P."/>
            <person name="Lo C.C."/>
            <person name="Kronmiller B."/>
            <person name="Bracha S."/>
            <person name="Avery A.C."/>
            <person name="VandeWoude S."/>
        </authorList>
    </citation>
    <scope>NUCLEOTIDE SEQUENCE [LARGE SCALE GENOMIC DNA]</scope>
    <source>
        <strain evidence="1">31286</strain>
    </source>
</reference>
<evidence type="ECO:0000313" key="2">
    <source>
        <dbReference type="Proteomes" id="UP000152314"/>
    </source>
</evidence>
<dbReference type="RefSeq" id="YP_009173883.1">
    <property type="nucleotide sequence ID" value="NC_028099.1"/>
</dbReference>
<dbReference type="EMBL" id="KT595939">
    <property type="protein sequence ID" value="ALE14718.1"/>
    <property type="molecule type" value="Genomic_DNA"/>
</dbReference>